<accession>A0ABX0TA60</accession>
<evidence type="ECO:0000259" key="9">
    <source>
        <dbReference type="PROSITE" id="PS50850"/>
    </source>
</evidence>
<dbReference type="InterPro" id="IPR020846">
    <property type="entry name" value="MFS_dom"/>
</dbReference>
<feature type="transmembrane region" description="Helical" evidence="8">
    <location>
        <begin position="315"/>
        <end position="336"/>
    </location>
</feature>
<evidence type="ECO:0000256" key="4">
    <source>
        <dbReference type="ARBA" id="ARBA00022475"/>
    </source>
</evidence>
<sequence>MTQAVDSAPRTGSVEESSPAGNRLVIGLLLVSAFVVILNETIMGVALPRLMDDLGISAATGQWLTTGFLLTMAVVIPITGYLLQRFNTRPVFVWAMSLFSVGTLIALLAPGFTMLLIGRIVQASGTAIMMPLLMTTVLTLIEPAHRGRVMGNISIVISVAPAIGPTISGLILNAFSWRWLFGFVLPIALAALVLGMLKVRNVSTPRKSAIDVFSVVLSAFAFGGIVYGLSSIGEAGDTGYGVPVGSLVVGFVALAVFIVRQTRLQRRDAALLDLRTFSTKGFTIPIVAMAISFMAMFGTLILLPIYLERVLGLEVLQVGLLLLPGGLLMGLLSPIVGRIYDRHGPRMLLIPGSVIISAVLWALSTVTADTSVWFVLVAHIVLSLGLALTFTPLFTAALGGLPPRLYSHGSAVLGTAQQLAGAAGTALFVTLLTLGATAAATNGDVAGAATAAEATARATASGVHSAFLVGAVISMLGIVASAMVRKPATPEGAPAPAMH</sequence>
<comment type="subcellular location">
    <subcellularLocation>
        <location evidence="1">Cell membrane</location>
        <topology evidence="1">Multi-pass membrane protein</topology>
    </subcellularLocation>
</comment>
<feature type="transmembrane region" description="Helical" evidence="8">
    <location>
        <begin position="281"/>
        <end position="303"/>
    </location>
</feature>
<dbReference type="InterPro" id="IPR004638">
    <property type="entry name" value="EmrB-like"/>
</dbReference>
<dbReference type="Proteomes" id="UP001318300">
    <property type="component" value="Unassembled WGS sequence"/>
</dbReference>
<feature type="transmembrane region" description="Helical" evidence="8">
    <location>
        <begin position="24"/>
        <end position="43"/>
    </location>
</feature>
<reference evidence="10 11" key="1">
    <citation type="submission" date="2020-03" db="EMBL/GenBank/DDBJ databases">
        <title>Above-ground endophytic microbial communities from plants in different locations in the United States.</title>
        <authorList>
            <person name="Frank C."/>
        </authorList>
    </citation>
    <scope>NUCLEOTIDE SEQUENCE [LARGE SCALE GENOMIC DNA]</scope>
    <source>
        <strain evidence="10 11">WW7</strain>
    </source>
</reference>
<keyword evidence="4" id="KW-1003">Cell membrane</keyword>
<dbReference type="CDD" id="cd17503">
    <property type="entry name" value="MFS_LmrB_MDR_like"/>
    <property type="match status" value="1"/>
</dbReference>
<keyword evidence="6 8" id="KW-1133">Transmembrane helix</keyword>
<feature type="transmembrane region" description="Helical" evidence="8">
    <location>
        <begin position="153"/>
        <end position="171"/>
    </location>
</feature>
<dbReference type="PRINTS" id="PR01036">
    <property type="entry name" value="TCRTETB"/>
</dbReference>
<keyword evidence="3" id="KW-0813">Transport</keyword>
<dbReference type="RefSeq" id="WP_166780977.1">
    <property type="nucleotide sequence ID" value="NZ_JAAOYO010000004.1"/>
</dbReference>
<evidence type="ECO:0000256" key="3">
    <source>
        <dbReference type="ARBA" id="ARBA00022448"/>
    </source>
</evidence>
<evidence type="ECO:0000256" key="7">
    <source>
        <dbReference type="ARBA" id="ARBA00023136"/>
    </source>
</evidence>
<evidence type="ECO:0000256" key="5">
    <source>
        <dbReference type="ARBA" id="ARBA00022692"/>
    </source>
</evidence>
<evidence type="ECO:0000256" key="2">
    <source>
        <dbReference type="ARBA" id="ARBA00008537"/>
    </source>
</evidence>
<dbReference type="Gene3D" id="1.20.1720.10">
    <property type="entry name" value="Multidrug resistance protein D"/>
    <property type="match status" value="1"/>
</dbReference>
<name>A0ABX0TA60_9MICO</name>
<evidence type="ECO:0000256" key="1">
    <source>
        <dbReference type="ARBA" id="ARBA00004651"/>
    </source>
</evidence>
<evidence type="ECO:0000313" key="10">
    <source>
        <dbReference type="EMBL" id="NII41952.1"/>
    </source>
</evidence>
<gene>
    <name evidence="10" type="ORF">E9228_002610</name>
</gene>
<keyword evidence="5 8" id="KW-0812">Transmembrane</keyword>
<feature type="transmembrane region" description="Helical" evidence="8">
    <location>
        <begin position="177"/>
        <end position="197"/>
    </location>
</feature>
<organism evidence="10 11">
    <name type="scientific">Curtobacterium salicis</name>
    <dbReference type="NCBI Taxonomy" id="1779862"/>
    <lineage>
        <taxon>Bacteria</taxon>
        <taxon>Bacillati</taxon>
        <taxon>Actinomycetota</taxon>
        <taxon>Actinomycetes</taxon>
        <taxon>Micrococcales</taxon>
        <taxon>Microbacteriaceae</taxon>
        <taxon>Curtobacterium</taxon>
    </lineage>
</organism>
<feature type="domain" description="Major facilitator superfamily (MFS) profile" evidence="9">
    <location>
        <begin position="25"/>
        <end position="489"/>
    </location>
</feature>
<proteinExistence type="inferred from homology"/>
<feature type="transmembrane region" description="Helical" evidence="8">
    <location>
        <begin position="91"/>
        <end position="117"/>
    </location>
</feature>
<evidence type="ECO:0000313" key="11">
    <source>
        <dbReference type="Proteomes" id="UP001318300"/>
    </source>
</evidence>
<feature type="transmembrane region" description="Helical" evidence="8">
    <location>
        <begin position="209"/>
        <end position="228"/>
    </location>
</feature>
<feature type="transmembrane region" description="Helical" evidence="8">
    <location>
        <begin position="372"/>
        <end position="398"/>
    </location>
</feature>
<dbReference type="NCBIfam" id="TIGR00711">
    <property type="entry name" value="efflux_EmrB"/>
    <property type="match status" value="1"/>
</dbReference>
<evidence type="ECO:0000256" key="6">
    <source>
        <dbReference type="ARBA" id="ARBA00022989"/>
    </source>
</evidence>
<comment type="similarity">
    <text evidence="2">Belongs to the major facilitator superfamily. EmrB family.</text>
</comment>
<dbReference type="SUPFAM" id="SSF103473">
    <property type="entry name" value="MFS general substrate transporter"/>
    <property type="match status" value="1"/>
</dbReference>
<dbReference type="PANTHER" id="PTHR42718:SF9">
    <property type="entry name" value="MAJOR FACILITATOR SUPERFAMILY MULTIDRUG TRANSPORTER MFSC"/>
    <property type="match status" value="1"/>
</dbReference>
<keyword evidence="7 8" id="KW-0472">Membrane</keyword>
<keyword evidence="11" id="KW-1185">Reference proteome</keyword>
<evidence type="ECO:0000256" key="8">
    <source>
        <dbReference type="SAM" id="Phobius"/>
    </source>
</evidence>
<feature type="transmembrane region" description="Helical" evidence="8">
    <location>
        <begin position="123"/>
        <end position="141"/>
    </location>
</feature>
<protein>
    <submittedName>
        <fullName evidence="10">DHA2 family lincomycin resistance protein-like MFS transporter</fullName>
    </submittedName>
</protein>
<feature type="transmembrane region" description="Helical" evidence="8">
    <location>
        <begin position="240"/>
        <end position="260"/>
    </location>
</feature>
<dbReference type="PROSITE" id="PS50850">
    <property type="entry name" value="MFS"/>
    <property type="match status" value="1"/>
</dbReference>
<feature type="transmembrane region" description="Helical" evidence="8">
    <location>
        <begin position="461"/>
        <end position="484"/>
    </location>
</feature>
<dbReference type="Pfam" id="PF07690">
    <property type="entry name" value="MFS_1"/>
    <property type="match status" value="1"/>
</dbReference>
<dbReference type="EMBL" id="JAAOYO010000004">
    <property type="protein sequence ID" value="NII41952.1"/>
    <property type="molecule type" value="Genomic_DNA"/>
</dbReference>
<dbReference type="InterPro" id="IPR011701">
    <property type="entry name" value="MFS"/>
</dbReference>
<feature type="transmembrane region" description="Helical" evidence="8">
    <location>
        <begin position="63"/>
        <end position="84"/>
    </location>
</feature>
<comment type="caution">
    <text evidence="10">The sequence shown here is derived from an EMBL/GenBank/DDBJ whole genome shotgun (WGS) entry which is preliminary data.</text>
</comment>
<dbReference type="InterPro" id="IPR036259">
    <property type="entry name" value="MFS_trans_sf"/>
</dbReference>
<dbReference type="Gene3D" id="1.20.1250.20">
    <property type="entry name" value="MFS general substrate transporter like domains"/>
    <property type="match status" value="1"/>
</dbReference>
<dbReference type="PANTHER" id="PTHR42718">
    <property type="entry name" value="MAJOR FACILITATOR SUPERFAMILY MULTIDRUG TRANSPORTER MFSC"/>
    <property type="match status" value="1"/>
</dbReference>
<feature type="transmembrane region" description="Helical" evidence="8">
    <location>
        <begin position="419"/>
        <end position="441"/>
    </location>
</feature>
<feature type="transmembrane region" description="Helical" evidence="8">
    <location>
        <begin position="348"/>
        <end position="366"/>
    </location>
</feature>